<keyword evidence="11" id="KW-1185">Reference proteome</keyword>
<keyword evidence="7" id="KW-0998">Cell outer membrane</keyword>
<evidence type="ECO:0000256" key="6">
    <source>
        <dbReference type="ARBA" id="ARBA00023136"/>
    </source>
</evidence>
<evidence type="ECO:0000256" key="5">
    <source>
        <dbReference type="ARBA" id="ARBA00022692"/>
    </source>
</evidence>
<accession>A0A2R5F314</accession>
<comment type="similarity">
    <text evidence="2">Belongs to the outer membrane factor (OMF) (TC 1.B.17) family.</text>
</comment>
<dbReference type="GO" id="GO:0015288">
    <property type="term" value="F:porin activity"/>
    <property type="evidence" value="ECO:0007669"/>
    <property type="project" value="TreeGrafter"/>
</dbReference>
<dbReference type="Pfam" id="PF02321">
    <property type="entry name" value="OEP"/>
    <property type="match status" value="2"/>
</dbReference>
<gene>
    <name evidence="10" type="primary">lapE</name>
    <name evidence="10" type="ORF">NMK_0474</name>
</gene>
<evidence type="ECO:0000313" key="11">
    <source>
        <dbReference type="Proteomes" id="UP000245081"/>
    </source>
</evidence>
<keyword evidence="9" id="KW-0732">Signal</keyword>
<dbReference type="InterPro" id="IPR003423">
    <property type="entry name" value="OMP_efflux"/>
</dbReference>
<organism evidence="10 11">
    <name type="scientific">Novimethylophilus kurashikiensis</name>
    <dbReference type="NCBI Taxonomy" id="1825523"/>
    <lineage>
        <taxon>Bacteria</taxon>
        <taxon>Pseudomonadati</taxon>
        <taxon>Pseudomonadota</taxon>
        <taxon>Betaproteobacteria</taxon>
        <taxon>Nitrosomonadales</taxon>
        <taxon>Methylophilaceae</taxon>
        <taxon>Novimethylophilus</taxon>
    </lineage>
</organism>
<protein>
    <submittedName>
        <fullName evidence="10">Outer membrane protein, adhesin transport system</fullName>
    </submittedName>
</protein>
<dbReference type="PANTHER" id="PTHR30026:SF22">
    <property type="entry name" value="OUTER MEMBRANE EFFLUX PROTEIN"/>
    <property type="match status" value="1"/>
</dbReference>
<dbReference type="EMBL" id="BDOQ01000002">
    <property type="protein sequence ID" value="GBG12937.1"/>
    <property type="molecule type" value="Genomic_DNA"/>
</dbReference>
<evidence type="ECO:0000256" key="4">
    <source>
        <dbReference type="ARBA" id="ARBA00022452"/>
    </source>
</evidence>
<feature type="coiled-coil region" evidence="8">
    <location>
        <begin position="186"/>
        <end position="220"/>
    </location>
</feature>
<evidence type="ECO:0000256" key="1">
    <source>
        <dbReference type="ARBA" id="ARBA00004442"/>
    </source>
</evidence>
<comment type="subcellular location">
    <subcellularLocation>
        <location evidence="1">Cell outer membrane</location>
    </subcellularLocation>
</comment>
<dbReference type="GO" id="GO:1990281">
    <property type="term" value="C:efflux pump complex"/>
    <property type="evidence" value="ECO:0007669"/>
    <property type="project" value="TreeGrafter"/>
</dbReference>
<keyword evidence="4" id="KW-1134">Transmembrane beta strand</keyword>
<evidence type="ECO:0000256" key="2">
    <source>
        <dbReference type="ARBA" id="ARBA00007613"/>
    </source>
</evidence>
<dbReference type="Proteomes" id="UP000245081">
    <property type="component" value="Unassembled WGS sequence"/>
</dbReference>
<sequence length="445" mass="49641">MSKIRKASWLPKLAWGGCLLAVAQLAGAESLKEAVDQTVKSNPDVLVDVQQRLAQEHQVTQAKAGYYPKVDMALGIGREGSENISTQPGDKTLWRRESSLTLSQMLFDGYAVKSDVDRSEARLQAAAHKVNATSEQIGLRAVEVYLEVLRRQELLALTQENLTAHEKTYQQIKLRADTGIGRKADLEQAESRLSLAQSNLSSAQANLREAEINYQRVVGKMPDGLVKPEDVPCELCPPTLDNTIDTAYANHPALRSAIAEYDAALAQQRGADAPFKPRLNLDLETSRNRNLAGVEYRDNDAYAMLRMQYNLFHGGVDSARVRETEYLSQASQAAVERTKRQIEEDTRMSWSALETAKGRIPLLKDRVDASTMTRDAYIKQFSVGQRTLVDLLDAENELYSARSDYVNGLYTERFARYRLMADMGKLLDTLGVAPREEARIGDEGR</sequence>
<keyword evidence="5" id="KW-0812">Transmembrane</keyword>
<evidence type="ECO:0000313" key="10">
    <source>
        <dbReference type="EMBL" id="GBG12937.1"/>
    </source>
</evidence>
<dbReference type="Gene3D" id="1.20.1600.10">
    <property type="entry name" value="Outer membrane efflux proteins (OEP)"/>
    <property type="match status" value="1"/>
</dbReference>
<evidence type="ECO:0000256" key="9">
    <source>
        <dbReference type="SAM" id="SignalP"/>
    </source>
</evidence>
<feature type="signal peptide" evidence="9">
    <location>
        <begin position="1"/>
        <end position="28"/>
    </location>
</feature>
<dbReference type="InterPro" id="IPR010130">
    <property type="entry name" value="T1SS_OMP_TolC"/>
</dbReference>
<dbReference type="AlphaFoldDB" id="A0A2R5F314"/>
<evidence type="ECO:0000256" key="7">
    <source>
        <dbReference type="ARBA" id="ARBA00023237"/>
    </source>
</evidence>
<dbReference type="OrthoDB" id="9814637at2"/>
<evidence type="ECO:0000256" key="8">
    <source>
        <dbReference type="SAM" id="Coils"/>
    </source>
</evidence>
<dbReference type="PANTHER" id="PTHR30026">
    <property type="entry name" value="OUTER MEMBRANE PROTEIN TOLC"/>
    <property type="match status" value="1"/>
</dbReference>
<name>A0A2R5F314_9PROT</name>
<keyword evidence="6" id="KW-0472">Membrane</keyword>
<dbReference type="GO" id="GO:0015562">
    <property type="term" value="F:efflux transmembrane transporter activity"/>
    <property type="evidence" value="ECO:0007669"/>
    <property type="project" value="InterPro"/>
</dbReference>
<reference evidence="10 11" key="1">
    <citation type="journal article" date="2018" name="Environ. Microbiol.">
        <title>Isolation and genomic characterization of Novimethylophilus kurashikiensis gen. nov. sp. nov., a new lanthanide-dependent methylotrophic species of Methylophilaceae.</title>
        <authorList>
            <person name="Lv H."/>
            <person name="Sahin N."/>
            <person name="Tani A."/>
        </authorList>
    </citation>
    <scope>NUCLEOTIDE SEQUENCE [LARGE SCALE GENOMIC DNA]</scope>
    <source>
        <strain evidence="10 11">La2-4</strain>
    </source>
</reference>
<dbReference type="SUPFAM" id="SSF56954">
    <property type="entry name" value="Outer membrane efflux proteins (OEP)"/>
    <property type="match status" value="1"/>
</dbReference>
<dbReference type="GO" id="GO:0009279">
    <property type="term" value="C:cell outer membrane"/>
    <property type="evidence" value="ECO:0007669"/>
    <property type="project" value="UniProtKB-SubCell"/>
</dbReference>
<keyword evidence="3" id="KW-0813">Transport</keyword>
<dbReference type="InterPro" id="IPR051906">
    <property type="entry name" value="TolC-like"/>
</dbReference>
<comment type="caution">
    <text evidence="10">The sequence shown here is derived from an EMBL/GenBank/DDBJ whole genome shotgun (WGS) entry which is preliminary data.</text>
</comment>
<dbReference type="RefSeq" id="WP_109014154.1">
    <property type="nucleotide sequence ID" value="NZ_BDOQ01000002.1"/>
</dbReference>
<dbReference type="NCBIfam" id="TIGR01844">
    <property type="entry name" value="type_I_sec_TolC"/>
    <property type="match status" value="1"/>
</dbReference>
<evidence type="ECO:0000256" key="3">
    <source>
        <dbReference type="ARBA" id="ARBA00022448"/>
    </source>
</evidence>
<keyword evidence="8" id="KW-0175">Coiled coil</keyword>
<proteinExistence type="inferred from homology"/>
<feature type="chain" id="PRO_5015357165" evidence="9">
    <location>
        <begin position="29"/>
        <end position="445"/>
    </location>
</feature>